<keyword evidence="8" id="KW-1185">Reference proteome</keyword>
<dbReference type="InterPro" id="IPR050320">
    <property type="entry name" value="N5-glutamine_MTase"/>
</dbReference>
<keyword evidence="2 7" id="KW-0489">Methyltransferase</keyword>
<dbReference type="EMBL" id="JZXN01000014">
    <property type="protein sequence ID" value="KKB26905.1"/>
    <property type="molecule type" value="Genomic_DNA"/>
</dbReference>
<evidence type="ECO:0000313" key="7">
    <source>
        <dbReference type="EMBL" id="KKB26905.1"/>
    </source>
</evidence>
<keyword evidence="4" id="KW-0949">S-adenosyl-L-methionine</keyword>
<dbReference type="NCBIfam" id="TIGR00536">
    <property type="entry name" value="hemK_fam"/>
    <property type="match status" value="1"/>
</dbReference>
<dbReference type="GO" id="GO:0032259">
    <property type="term" value="P:methylation"/>
    <property type="evidence" value="ECO:0007669"/>
    <property type="project" value="UniProtKB-KW"/>
</dbReference>
<dbReference type="Proteomes" id="UP000033750">
    <property type="component" value="Unassembled WGS sequence"/>
</dbReference>
<dbReference type="STRING" id="29561.MM26B8_01170"/>
<dbReference type="PATRIC" id="fig|1264554.4.peg.311"/>
<dbReference type="PANTHER" id="PTHR18895:SF74">
    <property type="entry name" value="MTRF1L RELEASE FACTOR GLUTAMINE METHYLTRANSFERASE"/>
    <property type="match status" value="1"/>
</dbReference>
<evidence type="ECO:0000259" key="6">
    <source>
        <dbReference type="Pfam" id="PF05175"/>
    </source>
</evidence>
<evidence type="ECO:0000313" key="8">
    <source>
        <dbReference type="Proteomes" id="UP000033750"/>
    </source>
</evidence>
<accession>A0A0F5H176</accession>
<evidence type="ECO:0000256" key="4">
    <source>
        <dbReference type="ARBA" id="ARBA00022691"/>
    </source>
</evidence>
<reference evidence="7 8" key="1">
    <citation type="submission" date="2015-03" db="EMBL/GenBank/DDBJ databases">
        <title>Genome sequence of Mycoplasma meleagridis strain ATCC 25294.</title>
        <authorList>
            <person name="Yacoub E."/>
            <person name="Blanchard A."/>
            <person name="Sirand-Pugnet P."/>
            <person name="Mardassi B.B.A."/>
        </authorList>
    </citation>
    <scope>NUCLEOTIDE SEQUENCE [LARGE SCALE GENOMIC DNA]</scope>
    <source>
        <strain evidence="7 8">ATCC 25294</strain>
    </source>
</reference>
<dbReference type="PROSITE" id="PS00092">
    <property type="entry name" value="N6_MTASE"/>
    <property type="match status" value="1"/>
</dbReference>
<dbReference type="OrthoDB" id="9800643at2"/>
<dbReference type="EC" id="2.1.1.297" evidence="1"/>
<feature type="domain" description="Methyltransferase small" evidence="6">
    <location>
        <begin position="67"/>
        <end position="168"/>
    </location>
</feature>
<evidence type="ECO:0000256" key="1">
    <source>
        <dbReference type="ARBA" id="ARBA00012771"/>
    </source>
</evidence>
<dbReference type="AlphaFoldDB" id="A0A0F5H176"/>
<dbReference type="InterPro" id="IPR002052">
    <property type="entry name" value="DNA_methylase_N6_adenine_CS"/>
</dbReference>
<dbReference type="RefSeq" id="WP_046096796.1">
    <property type="nucleotide sequence ID" value="NZ_JZXN01000014.1"/>
</dbReference>
<comment type="catalytic activity">
    <reaction evidence="5">
        <text>L-glutaminyl-[peptide chain release factor] + S-adenosyl-L-methionine = N(5)-methyl-L-glutaminyl-[peptide chain release factor] + S-adenosyl-L-homocysteine + H(+)</text>
        <dbReference type="Rhea" id="RHEA:42896"/>
        <dbReference type="Rhea" id="RHEA-COMP:10271"/>
        <dbReference type="Rhea" id="RHEA-COMP:10272"/>
        <dbReference type="ChEBI" id="CHEBI:15378"/>
        <dbReference type="ChEBI" id="CHEBI:30011"/>
        <dbReference type="ChEBI" id="CHEBI:57856"/>
        <dbReference type="ChEBI" id="CHEBI:59789"/>
        <dbReference type="ChEBI" id="CHEBI:61891"/>
        <dbReference type="EC" id="2.1.1.297"/>
    </reaction>
</comment>
<organism evidence="7 8">
    <name type="scientific">Mycoplasmopsis meleagridis ATCC 25294</name>
    <dbReference type="NCBI Taxonomy" id="1264554"/>
    <lineage>
        <taxon>Bacteria</taxon>
        <taxon>Bacillati</taxon>
        <taxon>Mycoplasmatota</taxon>
        <taxon>Mycoplasmoidales</taxon>
        <taxon>Metamycoplasmataceae</taxon>
        <taxon>Mycoplasmopsis</taxon>
    </lineage>
</organism>
<keyword evidence="3 7" id="KW-0808">Transferase</keyword>
<name>A0A0F5H176_9BACT</name>
<dbReference type="InterPro" id="IPR029063">
    <property type="entry name" value="SAM-dependent_MTases_sf"/>
</dbReference>
<evidence type="ECO:0000256" key="5">
    <source>
        <dbReference type="ARBA" id="ARBA00048391"/>
    </source>
</evidence>
<dbReference type="InterPro" id="IPR007848">
    <property type="entry name" value="Small_mtfrase_dom"/>
</dbReference>
<dbReference type="SUPFAM" id="SSF53335">
    <property type="entry name" value="S-adenosyl-L-methionine-dependent methyltransferases"/>
    <property type="match status" value="1"/>
</dbReference>
<dbReference type="InterPro" id="IPR004556">
    <property type="entry name" value="HemK-like"/>
</dbReference>
<proteinExistence type="predicted"/>
<dbReference type="InterPro" id="IPR019874">
    <property type="entry name" value="RF_methyltr_PrmC"/>
</dbReference>
<dbReference type="GO" id="GO:0102559">
    <property type="term" value="F:peptide chain release factor N(5)-glutamine methyltransferase activity"/>
    <property type="evidence" value="ECO:0007669"/>
    <property type="project" value="UniProtKB-EC"/>
</dbReference>
<protein>
    <recommendedName>
        <fullName evidence="1">peptide chain release factor N(5)-glutamine methyltransferase</fullName>
        <ecNumber evidence="1">2.1.1.297</ecNumber>
    </recommendedName>
</protein>
<sequence>MNEKEQILLEEKRKYNLPLFLYSKEKKLLEKNIPIQQIIGYVEFLNTKILVNKDVLIPRYETEELVDFLLKNVINKQNMKILDLCSGSGFIGLAIKKNFSSAVITLSEISYKAIKVIKKNIKLNFKSKKNIKVIKSNLFKNIKNKFDLIVSNPPYLYKKDKTISKEVIDNEPNIALFAPEKGFKYYRLILEQYKKYLNKNGIIAFEINPFHVEKWKKIKNVQILKDINGKDRFVILKEFNI</sequence>
<gene>
    <name evidence="7" type="ORF">MMELEA_03540</name>
</gene>
<dbReference type="PANTHER" id="PTHR18895">
    <property type="entry name" value="HEMK METHYLTRANSFERASE"/>
    <property type="match status" value="1"/>
</dbReference>
<evidence type="ECO:0000256" key="2">
    <source>
        <dbReference type="ARBA" id="ARBA00022603"/>
    </source>
</evidence>
<comment type="caution">
    <text evidence="7">The sequence shown here is derived from an EMBL/GenBank/DDBJ whole genome shotgun (WGS) entry which is preliminary data.</text>
</comment>
<dbReference type="Pfam" id="PF05175">
    <property type="entry name" value="MTS"/>
    <property type="match status" value="1"/>
</dbReference>
<evidence type="ECO:0000256" key="3">
    <source>
        <dbReference type="ARBA" id="ARBA00022679"/>
    </source>
</evidence>
<dbReference type="GO" id="GO:0003676">
    <property type="term" value="F:nucleic acid binding"/>
    <property type="evidence" value="ECO:0007669"/>
    <property type="project" value="InterPro"/>
</dbReference>
<dbReference type="Gene3D" id="3.40.50.150">
    <property type="entry name" value="Vaccinia Virus protein VP39"/>
    <property type="match status" value="1"/>
</dbReference>
<dbReference type="CDD" id="cd02440">
    <property type="entry name" value="AdoMet_MTases"/>
    <property type="match status" value="1"/>
</dbReference>
<dbReference type="NCBIfam" id="TIGR03534">
    <property type="entry name" value="RF_mod_PrmC"/>
    <property type="match status" value="1"/>
</dbReference>